<dbReference type="GO" id="GO:0003676">
    <property type="term" value="F:nucleic acid binding"/>
    <property type="evidence" value="ECO:0007669"/>
    <property type="project" value="InterPro"/>
</dbReference>
<dbReference type="GO" id="GO:0003887">
    <property type="term" value="F:DNA-directed DNA polymerase activity"/>
    <property type="evidence" value="ECO:0007669"/>
    <property type="project" value="UniProtKB-KW"/>
</dbReference>
<dbReference type="GO" id="GO:0016787">
    <property type="term" value="F:hydrolase activity"/>
    <property type="evidence" value="ECO:0007669"/>
    <property type="project" value="UniProtKB-KW"/>
</dbReference>
<evidence type="ECO:0000256" key="1">
    <source>
        <dbReference type="ARBA" id="ARBA00022723"/>
    </source>
</evidence>
<evidence type="ECO:0000259" key="4">
    <source>
        <dbReference type="Pfam" id="PF07727"/>
    </source>
</evidence>
<feature type="region of interest" description="Disordered" evidence="3">
    <location>
        <begin position="287"/>
        <end position="330"/>
    </location>
</feature>
<feature type="region of interest" description="Disordered" evidence="3">
    <location>
        <begin position="521"/>
        <end position="579"/>
    </location>
</feature>
<gene>
    <name evidence="7" type="ORF">Tci_020980</name>
</gene>
<evidence type="ECO:0000259" key="6">
    <source>
        <dbReference type="Pfam" id="PF25597"/>
    </source>
</evidence>
<sequence>MFLNVEQLEKQLDKEDFQEIGPMAAFNLLETQFHMFITNQDYLNDEYVAMTRSYFIQYTGHAILEFRDTLIEHLESVKKSIDERVHLKREYDSWDTSSRFGNDAHDDVVDIRPIYDEEPMAEVQTTAEIDVFAIRQQHTEQPEFNNEGDVVQNAEECYDTFKKSIDERVQLKREYDSWVNERQMQTTEEKVDTSKALDASSVDTKSSRTKSKEQDTSSRSGNDAYDDVVDIRPIYDEEPMAEESEAASAKPHHMIASSNSRISSKNISRFSSNDMVHNHYLEEAKKRIQERSRNSEPSLIHSARSQSIANGSKPMPRRTQTSRNWPTSKNSFVMTKTVPTAEHPRNSRNDSCVTKFLKEVNSRAKVPSNKTPKRNKLVEQIGVPNKQERQIPTGHRSSIQKTSVVQKKTMTPRSCLRWKPTGKIFKTVGLRWVPTRKIFASSTTKVDSEPLNELGFHDHNNEPSSSKLVPNVVPPTDKTATSRQVLELQFHLHITMLRLDGSTGKIKCKLTGHVYRVKAQVIQSPTRKRKKGVKPYTSASGSQPSGNTKKDKIQRPPSSTQKNKVEAHPRAVKSSLKNKKCAVEPKGTAYVQHSKLNANSDLICVKCNGCMLSDNHALCILNNVNARDKSKSIKNNSKRKVPSRKSISLETDTPKPVVTLVYSRKPRKSKATDPVGQSKASKTKSLLWHQRLSYLNFNAINHLARHGLIRGLPKLKFEKDHLCSACAMGKRKKKPYKPKSEDTNQEKLYLLHMDLYGPMRVASVNGKNYILVIIDDYSWFTWVKCLRSKDEAPDFIINFLKMIQMRLKIPVRQIKTYNETEFVNQTLCEYYEKVEAVATTCYTQNRSIICIRHEKTPYELLHHKPPDLAFLYMFSTLCYPTNDSENLGKLQSKADIGIFIGYALTKKAFRIYNRRTRQIIETIHVDLNELTAMASTHSSSKPALHEMTHATISSGLVPNPPFSTSFVPPSRTDWDLLFQPLFDELLNPPPSVDFSAPEVIALVAEVVASEPKVSTGLPSSTTVNQDAPSPSNSQTTPKTQTSIISNDVEEDNHDLHIADMNNYPIVGIEESPKHQLFVKTDEFVGVLNNKARLVAQGFKQEEGIDFEESFAPVARIEAIRIFIAYAAHKNMSIFQMDVKTAFLNCELKEEDTGMSLTAYADADHAGCQDTRRSTSRSAQFLGDKLVSWSFKKQKCTAISSTEAEYIALSRCCAQILWIRSQLTDYGLQVNKIPPY</sequence>
<feature type="region of interest" description="Disordered" evidence="3">
    <location>
        <begin position="241"/>
        <end position="261"/>
    </location>
</feature>
<feature type="domain" description="Retroviral polymerase SH3-like" evidence="6">
    <location>
        <begin position="877"/>
        <end position="933"/>
    </location>
</feature>
<feature type="region of interest" description="Disordered" evidence="3">
    <location>
        <begin position="1013"/>
        <end position="1040"/>
    </location>
</feature>
<evidence type="ECO:0008006" key="8">
    <source>
        <dbReference type="Google" id="ProtNLM"/>
    </source>
</evidence>
<feature type="region of interest" description="Disordered" evidence="3">
    <location>
        <begin position="182"/>
        <end position="226"/>
    </location>
</feature>
<dbReference type="Pfam" id="PF13976">
    <property type="entry name" value="gag_pre-integrs"/>
    <property type="match status" value="1"/>
</dbReference>
<dbReference type="AlphaFoldDB" id="A0A6L2KK23"/>
<dbReference type="CDD" id="cd09272">
    <property type="entry name" value="RNase_HI_RT_Ty1"/>
    <property type="match status" value="1"/>
</dbReference>
<dbReference type="InterPro" id="IPR036397">
    <property type="entry name" value="RNaseH_sf"/>
</dbReference>
<dbReference type="GO" id="GO:0003964">
    <property type="term" value="F:RNA-directed DNA polymerase activity"/>
    <property type="evidence" value="ECO:0007669"/>
    <property type="project" value="UniProtKB-KW"/>
</dbReference>
<feature type="domain" description="Reverse transcriptase Ty1/copia-type" evidence="4">
    <location>
        <begin position="1079"/>
        <end position="1150"/>
    </location>
</feature>
<dbReference type="InterPro" id="IPR039537">
    <property type="entry name" value="Retrotran_Ty1/copia-like"/>
</dbReference>
<feature type="compositionally biased region" description="Polar residues" evidence="3">
    <location>
        <begin position="537"/>
        <end position="547"/>
    </location>
</feature>
<evidence type="ECO:0000256" key="2">
    <source>
        <dbReference type="ARBA" id="ARBA00022801"/>
    </source>
</evidence>
<keyword evidence="2" id="KW-0378">Hydrolase</keyword>
<dbReference type="PANTHER" id="PTHR42648">
    <property type="entry name" value="TRANSPOSASE, PUTATIVE-RELATED"/>
    <property type="match status" value="1"/>
</dbReference>
<dbReference type="GO" id="GO:0004519">
    <property type="term" value="F:endonuclease activity"/>
    <property type="evidence" value="ECO:0007669"/>
    <property type="project" value="UniProtKB-KW"/>
</dbReference>
<protein>
    <recommendedName>
        <fullName evidence="8">Retrovirus-related Pol polyprotein from transposon TNT 1-94</fullName>
    </recommendedName>
</protein>
<dbReference type="Pfam" id="PF25597">
    <property type="entry name" value="SH3_retrovirus"/>
    <property type="match status" value="1"/>
</dbReference>
<proteinExistence type="predicted"/>
<dbReference type="Gene3D" id="3.30.420.10">
    <property type="entry name" value="Ribonuclease H-like superfamily/Ribonuclease H"/>
    <property type="match status" value="1"/>
</dbReference>
<dbReference type="InterPro" id="IPR057670">
    <property type="entry name" value="SH3_retrovirus"/>
</dbReference>
<feature type="compositionally biased region" description="Polar residues" evidence="3">
    <location>
        <begin position="1016"/>
        <end position="1040"/>
    </location>
</feature>
<reference evidence="7" key="1">
    <citation type="journal article" date="2019" name="Sci. Rep.">
        <title>Draft genome of Tanacetum cinerariifolium, the natural source of mosquito coil.</title>
        <authorList>
            <person name="Yamashiro T."/>
            <person name="Shiraishi A."/>
            <person name="Satake H."/>
            <person name="Nakayama K."/>
        </authorList>
    </citation>
    <scope>NUCLEOTIDE SEQUENCE</scope>
</reference>
<dbReference type="SUPFAM" id="SSF53098">
    <property type="entry name" value="Ribonuclease H-like"/>
    <property type="match status" value="1"/>
</dbReference>
<comment type="caution">
    <text evidence="7">The sequence shown here is derived from an EMBL/GenBank/DDBJ whole genome shotgun (WGS) entry which is preliminary data.</text>
</comment>
<evidence type="ECO:0000259" key="5">
    <source>
        <dbReference type="Pfam" id="PF13976"/>
    </source>
</evidence>
<feature type="compositionally biased region" description="Polar residues" evidence="3">
    <location>
        <begin position="318"/>
        <end position="330"/>
    </location>
</feature>
<dbReference type="PANTHER" id="PTHR42648:SF18">
    <property type="entry name" value="RETROTRANSPOSON, UNCLASSIFIED-LIKE PROTEIN"/>
    <property type="match status" value="1"/>
</dbReference>
<dbReference type="GO" id="GO:0046872">
    <property type="term" value="F:metal ion binding"/>
    <property type="evidence" value="ECO:0007669"/>
    <property type="project" value="UniProtKB-KW"/>
</dbReference>
<keyword evidence="1" id="KW-0479">Metal-binding</keyword>
<feature type="domain" description="GAG-pre-integrase" evidence="5">
    <location>
        <begin position="678"/>
        <end position="730"/>
    </location>
</feature>
<dbReference type="Pfam" id="PF07727">
    <property type="entry name" value="RVT_2"/>
    <property type="match status" value="1"/>
</dbReference>
<dbReference type="InterPro" id="IPR013103">
    <property type="entry name" value="RVT_2"/>
</dbReference>
<dbReference type="GO" id="GO:0006310">
    <property type="term" value="P:DNA recombination"/>
    <property type="evidence" value="ECO:0007669"/>
    <property type="project" value="UniProtKB-KW"/>
</dbReference>
<evidence type="ECO:0000313" key="7">
    <source>
        <dbReference type="EMBL" id="GEU49002.1"/>
    </source>
</evidence>
<dbReference type="EMBL" id="BKCJ010002503">
    <property type="protein sequence ID" value="GEU49002.1"/>
    <property type="molecule type" value="Genomic_DNA"/>
</dbReference>
<name>A0A6L2KK23_TANCI</name>
<evidence type="ECO:0000256" key="3">
    <source>
        <dbReference type="SAM" id="MobiDB-lite"/>
    </source>
</evidence>
<accession>A0A6L2KK23</accession>
<organism evidence="7">
    <name type="scientific">Tanacetum cinerariifolium</name>
    <name type="common">Dalmatian daisy</name>
    <name type="synonym">Chrysanthemum cinerariifolium</name>
    <dbReference type="NCBI Taxonomy" id="118510"/>
    <lineage>
        <taxon>Eukaryota</taxon>
        <taxon>Viridiplantae</taxon>
        <taxon>Streptophyta</taxon>
        <taxon>Embryophyta</taxon>
        <taxon>Tracheophyta</taxon>
        <taxon>Spermatophyta</taxon>
        <taxon>Magnoliopsida</taxon>
        <taxon>eudicotyledons</taxon>
        <taxon>Gunneridae</taxon>
        <taxon>Pentapetalae</taxon>
        <taxon>asterids</taxon>
        <taxon>campanulids</taxon>
        <taxon>Asterales</taxon>
        <taxon>Asteraceae</taxon>
        <taxon>Asteroideae</taxon>
        <taxon>Anthemideae</taxon>
        <taxon>Anthemidinae</taxon>
        <taxon>Tanacetum</taxon>
    </lineage>
</organism>
<dbReference type="InterPro" id="IPR025724">
    <property type="entry name" value="GAG-pre-integrase_dom"/>
</dbReference>
<dbReference type="GO" id="GO:0015074">
    <property type="term" value="P:DNA integration"/>
    <property type="evidence" value="ECO:0007669"/>
    <property type="project" value="UniProtKB-KW"/>
</dbReference>
<dbReference type="InterPro" id="IPR012337">
    <property type="entry name" value="RNaseH-like_sf"/>
</dbReference>